<dbReference type="SUPFAM" id="SSF55469">
    <property type="entry name" value="FMN-dependent nitroreductase-like"/>
    <property type="match status" value="1"/>
</dbReference>
<evidence type="ECO:0000313" key="8">
    <source>
        <dbReference type="EMBL" id="SIQ66938.1"/>
    </source>
</evidence>
<reference evidence="9" key="1">
    <citation type="submission" date="2017-01" db="EMBL/GenBank/DDBJ databases">
        <authorList>
            <person name="Varghese N."/>
            <person name="Submissions S."/>
        </authorList>
    </citation>
    <scope>NUCLEOTIDE SEQUENCE [LARGE SCALE GENOMIC DNA]</scope>
    <source>
        <strain evidence="9">UM1</strain>
    </source>
</reference>
<evidence type="ECO:0000256" key="2">
    <source>
        <dbReference type="ARBA" id="ARBA00022643"/>
    </source>
</evidence>
<evidence type="ECO:0000256" key="5">
    <source>
        <dbReference type="ARBA" id="ARBA00023027"/>
    </source>
</evidence>
<keyword evidence="2 6" id="KW-0288">FMN</keyword>
<dbReference type="InterPro" id="IPR029479">
    <property type="entry name" value="Nitroreductase"/>
</dbReference>
<organism evidence="8 9">
    <name type="scientific">Solilutibacter tolerans</name>
    <dbReference type="NCBI Taxonomy" id="1604334"/>
    <lineage>
        <taxon>Bacteria</taxon>
        <taxon>Pseudomonadati</taxon>
        <taxon>Pseudomonadota</taxon>
        <taxon>Gammaproteobacteria</taxon>
        <taxon>Lysobacterales</taxon>
        <taxon>Lysobacteraceae</taxon>
        <taxon>Solilutibacter</taxon>
    </lineage>
</organism>
<gene>
    <name evidence="8" type="ORF">SAMN05421546_1704</name>
</gene>
<dbReference type="InterPro" id="IPR000415">
    <property type="entry name" value="Nitroreductase-like"/>
</dbReference>
<keyword evidence="3 6" id="KW-0521">NADP</keyword>
<evidence type="ECO:0000256" key="6">
    <source>
        <dbReference type="HAMAP-Rule" id="MF_01204"/>
    </source>
</evidence>
<keyword evidence="5 6" id="KW-0520">NAD</keyword>
<dbReference type="CDD" id="cd02148">
    <property type="entry name" value="RutE-like"/>
    <property type="match status" value="1"/>
</dbReference>
<evidence type="ECO:0000256" key="1">
    <source>
        <dbReference type="ARBA" id="ARBA00022630"/>
    </source>
</evidence>
<accession>A0A1N6UMQ3</accession>
<protein>
    <recommendedName>
        <fullName evidence="6">Putative NADH dehydrogenase/NAD(P)H nitroreductase SAMN05421546_1704</fullName>
        <ecNumber evidence="6">1.-.-.-</ecNumber>
    </recommendedName>
</protein>
<dbReference type="EMBL" id="FTLW01000003">
    <property type="protein sequence ID" value="SIQ66938.1"/>
    <property type="molecule type" value="Genomic_DNA"/>
</dbReference>
<dbReference type="Proteomes" id="UP000241788">
    <property type="component" value="Unassembled WGS sequence"/>
</dbReference>
<dbReference type="NCBIfam" id="NF003768">
    <property type="entry name" value="PRK05365.1"/>
    <property type="match status" value="1"/>
</dbReference>
<dbReference type="InterPro" id="IPR023936">
    <property type="entry name" value="RutE-like"/>
</dbReference>
<dbReference type="Gene3D" id="3.40.109.10">
    <property type="entry name" value="NADH Oxidase"/>
    <property type="match status" value="1"/>
</dbReference>
<comment type="cofactor">
    <cofactor evidence="6">
        <name>FMN</name>
        <dbReference type="ChEBI" id="CHEBI:58210"/>
    </cofactor>
</comment>
<evidence type="ECO:0000259" key="7">
    <source>
        <dbReference type="Pfam" id="PF00881"/>
    </source>
</evidence>
<dbReference type="Pfam" id="PF00881">
    <property type="entry name" value="Nitroreductase"/>
    <property type="match status" value="1"/>
</dbReference>
<dbReference type="PANTHER" id="PTHR43543:SF1">
    <property type="entry name" value="MALONIC SEMIALDEHYDE REDUCTASE RUTE-RELATED"/>
    <property type="match status" value="1"/>
</dbReference>
<dbReference type="STRING" id="1604334.SAMN05421546_1704"/>
<keyword evidence="4 6" id="KW-0560">Oxidoreductase</keyword>
<dbReference type="EC" id="1.-.-.-" evidence="6"/>
<comment type="similarity">
    <text evidence="6">Belongs to the nitroreductase family. HadB/RutE subfamily.</text>
</comment>
<name>A0A1N6UMQ3_9GAMM</name>
<feature type="domain" description="Nitroreductase" evidence="7">
    <location>
        <begin position="81"/>
        <end position="238"/>
    </location>
</feature>
<dbReference type="GO" id="GO:0016491">
    <property type="term" value="F:oxidoreductase activity"/>
    <property type="evidence" value="ECO:0007669"/>
    <property type="project" value="UniProtKB-UniRule"/>
</dbReference>
<evidence type="ECO:0000313" key="9">
    <source>
        <dbReference type="Proteomes" id="UP000241788"/>
    </source>
</evidence>
<keyword evidence="9" id="KW-1185">Reference proteome</keyword>
<dbReference type="InterPro" id="IPR050461">
    <property type="entry name" value="Nitroreductase_HadB/RutE"/>
</dbReference>
<evidence type="ECO:0000256" key="4">
    <source>
        <dbReference type="ARBA" id="ARBA00023002"/>
    </source>
</evidence>
<evidence type="ECO:0000256" key="3">
    <source>
        <dbReference type="ARBA" id="ARBA00022857"/>
    </source>
</evidence>
<keyword evidence="1 6" id="KW-0285">Flavoprotein</keyword>
<dbReference type="HAMAP" id="MF_01204">
    <property type="entry name" value="Oxidoreductase_RutE_HadB"/>
    <property type="match status" value="1"/>
</dbReference>
<dbReference type="AlphaFoldDB" id="A0A1N6UMQ3"/>
<sequence length="261" mass="28541">MRWGDMAQRMRQSLGLSAISGMAIGHAENGGARVFHLCDCVLRAGVIGCRRLHSTLCVPHDRLSLMSDHALDPAALDQLFRTARTYNAFSGEIDDATLHQLYDLLKFGPTAANGSPARFLFIRSKEAKARLAPLLDDGNREKTLAAPVTVVVAHDLDFHEKLPVLFPHTDAKSWFEGPRENRQVPAFRNGSLQGAYLILAARALGLDTGPMSGFNNAGVDAEFFAGTQWKSNFLVNLGKGDPASIFPRSPRLPFDEACRIV</sequence>
<dbReference type="PANTHER" id="PTHR43543">
    <property type="entry name" value="MALONIC SEMIALDEHYDE REDUCTASE RUTE-RELATED"/>
    <property type="match status" value="1"/>
</dbReference>
<proteinExistence type="inferred from homology"/>